<dbReference type="NCBIfam" id="TIGR00608">
    <property type="entry name" value="radc"/>
    <property type="match status" value="1"/>
</dbReference>
<dbReference type="NCBIfam" id="NF000642">
    <property type="entry name" value="PRK00024.1"/>
    <property type="match status" value="1"/>
</dbReference>
<proteinExistence type="predicted"/>
<evidence type="ECO:0000256" key="5">
    <source>
        <dbReference type="ARBA" id="ARBA00023049"/>
    </source>
</evidence>
<dbReference type="PANTHER" id="PTHR30471:SF3">
    <property type="entry name" value="UPF0758 PROTEIN YEES-RELATED"/>
    <property type="match status" value="1"/>
</dbReference>
<feature type="domain" description="MPN" evidence="6">
    <location>
        <begin position="110"/>
        <end position="232"/>
    </location>
</feature>
<keyword evidence="1" id="KW-0645">Protease</keyword>
<dbReference type="Pfam" id="PF04002">
    <property type="entry name" value="RadC"/>
    <property type="match status" value="1"/>
</dbReference>
<keyword evidence="5" id="KW-0482">Metalloprotease</keyword>
<evidence type="ECO:0000256" key="2">
    <source>
        <dbReference type="ARBA" id="ARBA00022723"/>
    </source>
</evidence>
<dbReference type="GO" id="GO:0006508">
    <property type="term" value="P:proteolysis"/>
    <property type="evidence" value="ECO:0007669"/>
    <property type="project" value="UniProtKB-KW"/>
</dbReference>
<gene>
    <name evidence="7" type="ORF">MNBD_BACTEROID07-2027</name>
</gene>
<keyword evidence="3" id="KW-0378">Hydrolase</keyword>
<evidence type="ECO:0000256" key="4">
    <source>
        <dbReference type="ARBA" id="ARBA00022833"/>
    </source>
</evidence>
<keyword evidence="2" id="KW-0479">Metal-binding</keyword>
<reference evidence="7" key="1">
    <citation type="submission" date="2018-06" db="EMBL/GenBank/DDBJ databases">
        <authorList>
            <person name="Zhirakovskaya E."/>
        </authorList>
    </citation>
    <scope>NUCLEOTIDE SEQUENCE</scope>
</reference>
<dbReference type="PROSITE" id="PS50249">
    <property type="entry name" value="MPN"/>
    <property type="match status" value="1"/>
</dbReference>
<protein>
    <submittedName>
        <fullName evidence="7">UPF0758 family protein</fullName>
    </submittedName>
</protein>
<accession>A0A3B0UI13</accession>
<evidence type="ECO:0000256" key="1">
    <source>
        <dbReference type="ARBA" id="ARBA00022670"/>
    </source>
</evidence>
<dbReference type="EMBL" id="UOET01000494">
    <property type="protein sequence ID" value="VAW30268.1"/>
    <property type="molecule type" value="Genomic_DNA"/>
</dbReference>
<dbReference type="PANTHER" id="PTHR30471">
    <property type="entry name" value="DNA REPAIR PROTEIN RADC"/>
    <property type="match status" value="1"/>
</dbReference>
<dbReference type="CDD" id="cd08071">
    <property type="entry name" value="MPN_DUF2466"/>
    <property type="match status" value="1"/>
</dbReference>
<organism evidence="7">
    <name type="scientific">hydrothermal vent metagenome</name>
    <dbReference type="NCBI Taxonomy" id="652676"/>
    <lineage>
        <taxon>unclassified sequences</taxon>
        <taxon>metagenomes</taxon>
        <taxon>ecological metagenomes</taxon>
    </lineage>
</organism>
<dbReference type="InterPro" id="IPR025657">
    <property type="entry name" value="RadC_JAB"/>
</dbReference>
<evidence type="ECO:0000313" key="7">
    <source>
        <dbReference type="EMBL" id="VAW30268.1"/>
    </source>
</evidence>
<dbReference type="InterPro" id="IPR046778">
    <property type="entry name" value="UPF0758_N"/>
</dbReference>
<keyword evidence="4" id="KW-0862">Zinc</keyword>
<dbReference type="GO" id="GO:0008237">
    <property type="term" value="F:metallopeptidase activity"/>
    <property type="evidence" value="ECO:0007669"/>
    <property type="project" value="UniProtKB-KW"/>
</dbReference>
<dbReference type="Pfam" id="PF20582">
    <property type="entry name" value="UPF0758_N"/>
    <property type="match status" value="1"/>
</dbReference>
<dbReference type="InterPro" id="IPR001405">
    <property type="entry name" value="UPF0758"/>
</dbReference>
<evidence type="ECO:0000256" key="3">
    <source>
        <dbReference type="ARBA" id="ARBA00022801"/>
    </source>
</evidence>
<dbReference type="GO" id="GO:0046872">
    <property type="term" value="F:metal ion binding"/>
    <property type="evidence" value="ECO:0007669"/>
    <property type="project" value="UniProtKB-KW"/>
</dbReference>
<dbReference type="SUPFAM" id="SSF102712">
    <property type="entry name" value="JAB1/MPN domain"/>
    <property type="match status" value="1"/>
</dbReference>
<name>A0A3B0UI13_9ZZZZ</name>
<sequence>MPTKPHNQPINQWAEDDRPREKMLLKGKSVLSNAELIALLIGSGNSDESAVQLAQRMLDTTGNNLIEFSKLSIEELSRFRGMGKAKAISIIAALELGKRRVAERVMQQIKIKSSRDVYDLLLPDLTDNYYEAFFVVLLDRANKVIRKLNISQGGVAGTVVDPKKIFKMALDHNASSIILAHNHPSNNLKPSENDIILTKKLQEAGKALEIPVLDHIIVGNDNYYSFADNNNLK</sequence>
<dbReference type="Gene3D" id="3.40.140.10">
    <property type="entry name" value="Cytidine Deaminase, domain 2"/>
    <property type="match status" value="1"/>
</dbReference>
<evidence type="ECO:0000259" key="6">
    <source>
        <dbReference type="PROSITE" id="PS50249"/>
    </source>
</evidence>
<dbReference type="InterPro" id="IPR037518">
    <property type="entry name" value="MPN"/>
</dbReference>
<dbReference type="AlphaFoldDB" id="A0A3B0UI13"/>